<gene>
    <name evidence="2" type="ORF">EYF80_023520</name>
</gene>
<organism evidence="2 3">
    <name type="scientific">Liparis tanakae</name>
    <name type="common">Tanaka's snailfish</name>
    <dbReference type="NCBI Taxonomy" id="230148"/>
    <lineage>
        <taxon>Eukaryota</taxon>
        <taxon>Metazoa</taxon>
        <taxon>Chordata</taxon>
        <taxon>Craniata</taxon>
        <taxon>Vertebrata</taxon>
        <taxon>Euteleostomi</taxon>
        <taxon>Actinopterygii</taxon>
        <taxon>Neopterygii</taxon>
        <taxon>Teleostei</taxon>
        <taxon>Neoteleostei</taxon>
        <taxon>Acanthomorphata</taxon>
        <taxon>Eupercaria</taxon>
        <taxon>Perciformes</taxon>
        <taxon>Cottioidei</taxon>
        <taxon>Cottales</taxon>
        <taxon>Liparidae</taxon>
        <taxon>Liparis</taxon>
    </lineage>
</organism>
<accession>A0A4Z2HKJ6</accession>
<comment type="caution">
    <text evidence="2">The sequence shown here is derived from an EMBL/GenBank/DDBJ whole genome shotgun (WGS) entry which is preliminary data.</text>
</comment>
<evidence type="ECO:0000256" key="1">
    <source>
        <dbReference type="SAM" id="MobiDB-lite"/>
    </source>
</evidence>
<dbReference type="EMBL" id="SRLO01000222">
    <property type="protein sequence ID" value="TNN66286.1"/>
    <property type="molecule type" value="Genomic_DNA"/>
</dbReference>
<feature type="region of interest" description="Disordered" evidence="1">
    <location>
        <begin position="166"/>
        <end position="198"/>
    </location>
</feature>
<reference evidence="2 3" key="1">
    <citation type="submission" date="2019-03" db="EMBL/GenBank/DDBJ databases">
        <title>First draft genome of Liparis tanakae, snailfish: a comprehensive survey of snailfish specific genes.</title>
        <authorList>
            <person name="Kim W."/>
            <person name="Song I."/>
            <person name="Jeong J.-H."/>
            <person name="Kim D."/>
            <person name="Kim S."/>
            <person name="Ryu S."/>
            <person name="Song J.Y."/>
            <person name="Lee S.K."/>
        </authorList>
    </citation>
    <scope>NUCLEOTIDE SEQUENCE [LARGE SCALE GENOMIC DNA]</scope>
    <source>
        <tissue evidence="2">Muscle</tissue>
    </source>
</reference>
<evidence type="ECO:0000313" key="2">
    <source>
        <dbReference type="EMBL" id="TNN66286.1"/>
    </source>
</evidence>
<evidence type="ECO:0000313" key="3">
    <source>
        <dbReference type="Proteomes" id="UP000314294"/>
    </source>
</evidence>
<feature type="region of interest" description="Disordered" evidence="1">
    <location>
        <begin position="86"/>
        <end position="106"/>
    </location>
</feature>
<sequence>MMRPRLRSFMVVMTARVGYTLPRIVLTGTYFKTVHFHLIKLSRNGYPGTVHQHINRPQLLLSLRNRRKKATSVAGQRRGPITSDTRQATALKGSGETLGGGGGGVAPGFGNESKLCKVQGDKVAVGETVGGGAEMELEHEGAGVLFGQRDVDPLLKPERFIGVHHLETRSDEEMEKKSLRSPSKELNRNVNLSSTSFS</sequence>
<dbReference type="AlphaFoldDB" id="A0A4Z2HKJ6"/>
<feature type="compositionally biased region" description="Polar residues" evidence="1">
    <location>
        <begin position="188"/>
        <end position="198"/>
    </location>
</feature>
<proteinExistence type="predicted"/>
<dbReference type="Proteomes" id="UP000314294">
    <property type="component" value="Unassembled WGS sequence"/>
</dbReference>
<feature type="compositionally biased region" description="Basic and acidic residues" evidence="1">
    <location>
        <begin position="166"/>
        <end position="187"/>
    </location>
</feature>
<protein>
    <submittedName>
        <fullName evidence="2">Uncharacterized protein</fullName>
    </submittedName>
</protein>
<feature type="compositionally biased region" description="Gly residues" evidence="1">
    <location>
        <begin position="96"/>
        <end position="106"/>
    </location>
</feature>
<name>A0A4Z2HKJ6_9TELE</name>
<keyword evidence="3" id="KW-1185">Reference proteome</keyword>